<reference evidence="2 3" key="1">
    <citation type="journal article" date="2016" name="Mol. Biol. Evol.">
        <title>Comparative Genomics of Early-Diverging Mushroom-Forming Fungi Provides Insights into the Origins of Lignocellulose Decay Capabilities.</title>
        <authorList>
            <person name="Nagy L.G."/>
            <person name="Riley R."/>
            <person name="Tritt A."/>
            <person name="Adam C."/>
            <person name="Daum C."/>
            <person name="Floudas D."/>
            <person name="Sun H."/>
            <person name="Yadav J.S."/>
            <person name="Pangilinan J."/>
            <person name="Larsson K.H."/>
            <person name="Matsuura K."/>
            <person name="Barry K."/>
            <person name="Labutti K."/>
            <person name="Kuo R."/>
            <person name="Ohm R.A."/>
            <person name="Bhattacharya S.S."/>
            <person name="Shirouzu T."/>
            <person name="Yoshinaga Y."/>
            <person name="Martin F.M."/>
            <person name="Grigoriev I.V."/>
            <person name="Hibbett D.S."/>
        </authorList>
    </citation>
    <scope>NUCLEOTIDE SEQUENCE [LARGE SCALE GENOMIC DNA]</scope>
    <source>
        <strain evidence="2 3">HHB9708</strain>
    </source>
</reference>
<keyword evidence="3" id="KW-1185">Reference proteome</keyword>
<evidence type="ECO:0000256" key="1">
    <source>
        <dbReference type="SAM" id="SignalP"/>
    </source>
</evidence>
<accession>A0A164WHX0</accession>
<keyword evidence="1" id="KW-0732">Signal</keyword>
<name>A0A164WHX0_9AGAM</name>
<dbReference type="AlphaFoldDB" id="A0A164WHX0"/>
<evidence type="ECO:0000313" key="3">
    <source>
        <dbReference type="Proteomes" id="UP000076722"/>
    </source>
</evidence>
<feature type="signal peptide" evidence="1">
    <location>
        <begin position="1"/>
        <end position="21"/>
    </location>
</feature>
<evidence type="ECO:0000313" key="2">
    <source>
        <dbReference type="EMBL" id="KZS95058.1"/>
    </source>
</evidence>
<organism evidence="2 3">
    <name type="scientific">Sistotremastrum niveocremeum HHB9708</name>
    <dbReference type="NCBI Taxonomy" id="1314777"/>
    <lineage>
        <taxon>Eukaryota</taxon>
        <taxon>Fungi</taxon>
        <taxon>Dikarya</taxon>
        <taxon>Basidiomycota</taxon>
        <taxon>Agaricomycotina</taxon>
        <taxon>Agaricomycetes</taxon>
        <taxon>Sistotremastrales</taxon>
        <taxon>Sistotremastraceae</taxon>
        <taxon>Sertulicium</taxon>
        <taxon>Sertulicium niveocremeum</taxon>
    </lineage>
</organism>
<proteinExistence type="predicted"/>
<dbReference type="Proteomes" id="UP000076722">
    <property type="component" value="Unassembled WGS sequence"/>
</dbReference>
<dbReference type="EMBL" id="KV419402">
    <property type="protein sequence ID" value="KZS95058.1"/>
    <property type="molecule type" value="Genomic_DNA"/>
</dbReference>
<sequence>MLSKIFIVFVAALASTVAVNAQVQLGTLTEYTTTPSTFTCGEASGAGPVIAVAPTVLEEFGCGHPVTIFFGSGDSATSASATIGQLDTSLSEDLVRGPIGIFIALGASGPGPIAVTWEA</sequence>
<gene>
    <name evidence="2" type="ORF">SISNIDRAFT_464729</name>
</gene>
<feature type="chain" id="PRO_5007854127" evidence="1">
    <location>
        <begin position="22"/>
        <end position="119"/>
    </location>
</feature>
<protein>
    <submittedName>
        <fullName evidence="2">Uncharacterized protein</fullName>
    </submittedName>
</protein>